<sequence>MVQNIEELIFLRFVLGISDAALIPSIQILTVQNVPQTIFGRIFSYNQSAQSFGNVLGPMFAAWIATLAGYKSIFMFSAVLEILALSLWINYLKSQKNK</sequence>
<evidence type="ECO:0000259" key="8">
    <source>
        <dbReference type="PROSITE" id="PS50850"/>
    </source>
</evidence>
<keyword evidence="2" id="KW-0813">Transport</keyword>
<evidence type="ECO:0000256" key="5">
    <source>
        <dbReference type="ARBA" id="ARBA00022989"/>
    </source>
</evidence>
<dbReference type="AlphaFoldDB" id="A0A837RJV8"/>
<gene>
    <name evidence="9" type="ORF">FD26_GL000537</name>
</gene>
<comment type="subcellular location">
    <subcellularLocation>
        <location evidence="1">Cell membrane</location>
        <topology evidence="1">Multi-pass membrane protein</topology>
    </subcellularLocation>
</comment>
<accession>A0A837RJV8</accession>
<keyword evidence="4 7" id="KW-0812">Transmembrane</keyword>
<reference evidence="9 10" key="1">
    <citation type="journal article" date="2015" name="Genome Announc.">
        <title>Expanding the biotechnology potential of lactobacilli through comparative genomics of 213 strains and associated genera.</title>
        <authorList>
            <person name="Sun Z."/>
            <person name="Harris H.M."/>
            <person name="McCann A."/>
            <person name="Guo C."/>
            <person name="Argimon S."/>
            <person name="Zhang W."/>
            <person name="Yang X."/>
            <person name="Jeffery I.B."/>
            <person name="Cooney J.C."/>
            <person name="Kagawa T.F."/>
            <person name="Liu W."/>
            <person name="Song Y."/>
            <person name="Salvetti E."/>
            <person name="Wrobel A."/>
            <person name="Rasinkangas P."/>
            <person name="Parkhill J."/>
            <person name="Rea M.C."/>
            <person name="O'Sullivan O."/>
            <person name="Ritari J."/>
            <person name="Douillard F.P."/>
            <person name="Paul Ross R."/>
            <person name="Yang R."/>
            <person name="Briner A.E."/>
            <person name="Felis G.E."/>
            <person name="de Vos W.M."/>
            <person name="Barrangou R."/>
            <person name="Klaenhammer T.R."/>
            <person name="Caufield P.W."/>
            <person name="Cui Y."/>
            <person name="Zhang H."/>
            <person name="O'Toole P.W."/>
        </authorList>
    </citation>
    <scope>NUCLEOTIDE SEQUENCE [LARGE SCALE GENOMIC DNA]</scope>
    <source>
        <strain evidence="9 10">JCM 15951</strain>
    </source>
</reference>
<dbReference type="InterPro" id="IPR011701">
    <property type="entry name" value="MFS"/>
</dbReference>
<dbReference type="SUPFAM" id="SSF103473">
    <property type="entry name" value="MFS general substrate transporter"/>
    <property type="match status" value="1"/>
</dbReference>
<dbReference type="PANTHER" id="PTHR43414:SF6">
    <property type="entry name" value="MULTIDRUG RESISTANCE PROTEIN MDTG"/>
    <property type="match status" value="1"/>
</dbReference>
<dbReference type="GO" id="GO:0005886">
    <property type="term" value="C:plasma membrane"/>
    <property type="evidence" value="ECO:0007669"/>
    <property type="project" value="UniProtKB-SubCell"/>
</dbReference>
<evidence type="ECO:0000256" key="7">
    <source>
        <dbReference type="SAM" id="Phobius"/>
    </source>
</evidence>
<keyword evidence="3" id="KW-1003">Cell membrane</keyword>
<evidence type="ECO:0000313" key="9">
    <source>
        <dbReference type="EMBL" id="KRK42554.1"/>
    </source>
</evidence>
<protein>
    <recommendedName>
        <fullName evidence="8">Major facilitator superfamily (MFS) profile domain-containing protein</fullName>
    </recommendedName>
</protein>
<dbReference type="GO" id="GO:0022857">
    <property type="term" value="F:transmembrane transporter activity"/>
    <property type="evidence" value="ECO:0007669"/>
    <property type="project" value="InterPro"/>
</dbReference>
<comment type="caution">
    <text evidence="9">The sequence shown here is derived from an EMBL/GenBank/DDBJ whole genome shotgun (WGS) entry which is preliminary data.</text>
</comment>
<evidence type="ECO:0000256" key="3">
    <source>
        <dbReference type="ARBA" id="ARBA00022475"/>
    </source>
</evidence>
<dbReference type="PROSITE" id="PS50850">
    <property type="entry name" value="MFS"/>
    <property type="match status" value="1"/>
</dbReference>
<organism evidence="9 10">
    <name type="scientific">Companilactobacillus crustorum JCM 15951</name>
    <dbReference type="NCBI Taxonomy" id="1423737"/>
    <lineage>
        <taxon>Bacteria</taxon>
        <taxon>Bacillati</taxon>
        <taxon>Bacillota</taxon>
        <taxon>Bacilli</taxon>
        <taxon>Lactobacillales</taxon>
        <taxon>Lactobacillaceae</taxon>
        <taxon>Companilactobacillus</taxon>
    </lineage>
</organism>
<dbReference type="Proteomes" id="UP000050964">
    <property type="component" value="Unassembled WGS sequence"/>
</dbReference>
<name>A0A837RJV8_9LACO</name>
<evidence type="ECO:0000256" key="1">
    <source>
        <dbReference type="ARBA" id="ARBA00004651"/>
    </source>
</evidence>
<dbReference type="InterPro" id="IPR020846">
    <property type="entry name" value="MFS_dom"/>
</dbReference>
<dbReference type="PANTHER" id="PTHR43414">
    <property type="entry name" value="MULTIDRUG RESISTANCE PROTEIN MDTG"/>
    <property type="match status" value="1"/>
</dbReference>
<evidence type="ECO:0000256" key="4">
    <source>
        <dbReference type="ARBA" id="ARBA00022692"/>
    </source>
</evidence>
<evidence type="ECO:0000256" key="6">
    <source>
        <dbReference type="ARBA" id="ARBA00023136"/>
    </source>
</evidence>
<dbReference type="InterPro" id="IPR036259">
    <property type="entry name" value="MFS_trans_sf"/>
</dbReference>
<dbReference type="Gene3D" id="1.20.1250.20">
    <property type="entry name" value="MFS general substrate transporter like domains"/>
    <property type="match status" value="1"/>
</dbReference>
<proteinExistence type="predicted"/>
<keyword evidence="6 7" id="KW-0472">Membrane</keyword>
<evidence type="ECO:0000256" key="2">
    <source>
        <dbReference type="ARBA" id="ARBA00022448"/>
    </source>
</evidence>
<dbReference type="EMBL" id="AZDB01000017">
    <property type="protein sequence ID" value="KRK42554.1"/>
    <property type="molecule type" value="Genomic_DNA"/>
</dbReference>
<feature type="transmembrane region" description="Helical" evidence="7">
    <location>
        <begin position="73"/>
        <end position="92"/>
    </location>
</feature>
<evidence type="ECO:0000313" key="10">
    <source>
        <dbReference type="Proteomes" id="UP000050964"/>
    </source>
</evidence>
<keyword evidence="5 7" id="KW-1133">Transmembrane helix</keyword>
<dbReference type="Pfam" id="PF07690">
    <property type="entry name" value="MFS_1"/>
    <property type="match status" value="1"/>
</dbReference>
<feature type="domain" description="Major facilitator superfamily (MFS) profile" evidence="8">
    <location>
        <begin position="1"/>
        <end position="98"/>
    </location>
</feature>